<dbReference type="Pfam" id="PF02913">
    <property type="entry name" value="FAD-oxidase_C"/>
    <property type="match status" value="1"/>
</dbReference>
<feature type="region of interest" description="Disordered" evidence="5">
    <location>
        <begin position="846"/>
        <end position="908"/>
    </location>
</feature>
<dbReference type="InterPro" id="IPR016166">
    <property type="entry name" value="FAD-bd_PCMH"/>
</dbReference>
<feature type="compositionally biased region" description="Acidic residues" evidence="5">
    <location>
        <begin position="894"/>
        <end position="904"/>
    </location>
</feature>
<evidence type="ECO:0000256" key="2">
    <source>
        <dbReference type="ARBA" id="ARBA00022630"/>
    </source>
</evidence>
<organism evidence="7 8">
    <name type="scientific">Antrodiella citrinella</name>
    <dbReference type="NCBI Taxonomy" id="2447956"/>
    <lineage>
        <taxon>Eukaryota</taxon>
        <taxon>Fungi</taxon>
        <taxon>Dikarya</taxon>
        <taxon>Basidiomycota</taxon>
        <taxon>Agaricomycotina</taxon>
        <taxon>Agaricomycetes</taxon>
        <taxon>Polyporales</taxon>
        <taxon>Steccherinaceae</taxon>
        <taxon>Antrodiella</taxon>
    </lineage>
</organism>
<dbReference type="OrthoDB" id="5332616at2759"/>
<name>A0A4S4N4Y0_9APHY</name>
<dbReference type="PANTHER" id="PTHR43716:SF1">
    <property type="entry name" value="D-2-HYDROXYGLUTARATE DEHYDROGENASE, MITOCHONDRIAL"/>
    <property type="match status" value="1"/>
</dbReference>
<dbReference type="InterPro" id="IPR051264">
    <property type="entry name" value="FAD-oxidored/transferase_4"/>
</dbReference>
<dbReference type="Gene3D" id="3.30.43.10">
    <property type="entry name" value="Uridine Diphospho-n-acetylenolpyruvylglucosamine Reductase, domain 2"/>
    <property type="match status" value="1"/>
</dbReference>
<dbReference type="InterPro" id="IPR004113">
    <property type="entry name" value="FAD-bd_oxidored_4_C"/>
</dbReference>
<proteinExistence type="predicted"/>
<comment type="cofactor">
    <cofactor evidence="1">
        <name>FAD</name>
        <dbReference type="ChEBI" id="CHEBI:57692"/>
    </cofactor>
</comment>
<dbReference type="InterPro" id="IPR015010">
    <property type="entry name" value="TERF2IP_Myb"/>
</dbReference>
<reference evidence="7 8" key="1">
    <citation type="submission" date="2019-02" db="EMBL/GenBank/DDBJ databases">
        <title>Genome sequencing of the rare red list fungi Antrodiella citrinella (Flaviporus citrinellus).</title>
        <authorList>
            <person name="Buettner E."/>
            <person name="Kellner H."/>
        </authorList>
    </citation>
    <scope>NUCLEOTIDE SEQUENCE [LARGE SCALE GENOMIC DNA]</scope>
    <source>
        <strain evidence="7 8">DSM 108506</strain>
    </source>
</reference>
<dbReference type="PANTHER" id="PTHR43716">
    <property type="entry name" value="D-2-HYDROXYGLUTARATE DEHYDROGENASE, MITOCHONDRIAL"/>
    <property type="match status" value="1"/>
</dbReference>
<dbReference type="SUPFAM" id="SSF56176">
    <property type="entry name" value="FAD-binding/transporter-associated domain-like"/>
    <property type="match status" value="1"/>
</dbReference>
<dbReference type="GO" id="GO:0071949">
    <property type="term" value="F:FAD binding"/>
    <property type="evidence" value="ECO:0007669"/>
    <property type="project" value="InterPro"/>
</dbReference>
<dbReference type="GO" id="GO:0005739">
    <property type="term" value="C:mitochondrion"/>
    <property type="evidence" value="ECO:0007669"/>
    <property type="project" value="TreeGrafter"/>
</dbReference>
<dbReference type="InterPro" id="IPR036318">
    <property type="entry name" value="FAD-bd_PCMH-like_sf"/>
</dbReference>
<dbReference type="Pfam" id="PF01565">
    <property type="entry name" value="FAD_binding_4"/>
    <property type="match status" value="1"/>
</dbReference>
<dbReference type="InterPro" id="IPR016164">
    <property type="entry name" value="FAD-linked_Oxase-like_C"/>
</dbReference>
<dbReference type="InterPro" id="IPR006094">
    <property type="entry name" value="Oxid_FAD_bind_N"/>
</dbReference>
<dbReference type="SUPFAM" id="SSF46689">
    <property type="entry name" value="Homeodomain-like"/>
    <property type="match status" value="1"/>
</dbReference>
<sequence length="964" mass="107191">MLASRHVTRRFGFRQLRRWAHTAPPKLNSVNTDDVAHFAKFLPSSAILSTLSPVSTAASELSPFNNDWMNKYHGKSTTVLRPRTTQEVSEIIKHCNERGIGIVPQGGNTGLVGGGVPVEDELILSLGNMNKVRSFDPVSGILVADAGCILESLSEYLAPHNYIFPLDLGAKGSCQVGGNVSTNAGGLRLLRYGSLHGSVLGLEVVLPDGTVLDQLTTLRKDNTGYDLKQLFIGAEGTLGVVTGVSILAAPAPQATNNVILALPKFDNVLPLFVETKRRLSEILSAFEFFDREVYDLAIKHGQGRALNEEDVEGAECFVLLETSGGKREHDEEKLGSLLESLLDSDKPLINTGVLSQSPSQFASLWALREGLTEAVSKEGKAYKYDISVPLAKFKEVVDATRDHIRSKGLLHEDAVKNVVGYGHVGDGNLHLNIVAANYTPEIEAALEPFVYELVVYVSPFTSLLQHDDSGMAVKFFIQKDIPEEIQAEVCDTIASLGGRVESKVPRAGYVLVQPGTAEEERLRLCWSTGDRPDRYFVPYTYVDACKISGMLLKQIFIDNGQPIRMHIDSSIANVNVRATLSARIMHSGGDPTASAQSARVILADPNTEVFQHLINTYQGEPDKYVESYLWVKKCIERCSVIYTPVIYKNPGGRRPGEERTPFTDQDEEHLCVWIAAKIPYKKTGGRTGNRLYQQLCELSTEPDYAWVTRHTWQSWRERYKKNAIRLEQRIAQIVEEKKPVIGEKGQYGYVRQPEAKPKRSRRKTRKADEDEGVAGPSNQDMEESPMPVPSSSYQPPAVVPPLQDGQSVGVGYPALLYPPNFQHMAAPLPAPAARVPLDPVVARQNAPEQEMEDGEEDTEWAIKVADAPPPPWAKRRHEREEEEPSKRARHSPEENEGSASDEEEHALRKGLKEIASSYRFTLEEVREYYDKVHNLERTKRRFNQMRQVLMNLKDEDDVVPSDAL</sequence>
<dbReference type="FunFam" id="3.30.43.10:FF:000011">
    <property type="entry name" value="D-lactate dehydrogenase (Cytochrome)"/>
    <property type="match status" value="1"/>
</dbReference>
<dbReference type="EMBL" id="SGPM01000001">
    <property type="protein sequence ID" value="THH34109.1"/>
    <property type="molecule type" value="Genomic_DNA"/>
</dbReference>
<dbReference type="PROSITE" id="PS51387">
    <property type="entry name" value="FAD_PCMH"/>
    <property type="match status" value="1"/>
</dbReference>
<evidence type="ECO:0000256" key="5">
    <source>
        <dbReference type="SAM" id="MobiDB-lite"/>
    </source>
</evidence>
<dbReference type="CDD" id="cd11655">
    <property type="entry name" value="rap1_myb-like"/>
    <property type="match status" value="1"/>
</dbReference>
<feature type="compositionally biased region" description="Acidic residues" evidence="5">
    <location>
        <begin position="849"/>
        <end position="859"/>
    </location>
</feature>
<evidence type="ECO:0000256" key="4">
    <source>
        <dbReference type="ARBA" id="ARBA00023002"/>
    </source>
</evidence>
<dbReference type="Proteomes" id="UP000308730">
    <property type="component" value="Unassembled WGS sequence"/>
</dbReference>
<keyword evidence="4" id="KW-0560">Oxidoreductase</keyword>
<dbReference type="FunFam" id="3.30.465.10:FF:000053">
    <property type="entry name" value="D-lactate dehydrogenase (Cytochrome), putative"/>
    <property type="match status" value="1"/>
</dbReference>
<dbReference type="Gene3D" id="3.30.465.10">
    <property type="match status" value="1"/>
</dbReference>
<dbReference type="SUPFAM" id="SSF55103">
    <property type="entry name" value="FAD-linked oxidases, C-terminal domain"/>
    <property type="match status" value="1"/>
</dbReference>
<protein>
    <recommendedName>
        <fullName evidence="6">FAD-binding PCMH-type domain-containing protein</fullName>
    </recommendedName>
</protein>
<dbReference type="AlphaFoldDB" id="A0A4S4N4Y0"/>
<dbReference type="InterPro" id="IPR009057">
    <property type="entry name" value="Homeodomain-like_sf"/>
</dbReference>
<evidence type="ECO:0000259" key="6">
    <source>
        <dbReference type="PROSITE" id="PS51387"/>
    </source>
</evidence>
<dbReference type="Gene3D" id="3.30.70.2740">
    <property type="match status" value="1"/>
</dbReference>
<dbReference type="InterPro" id="IPR016169">
    <property type="entry name" value="FAD-bd_PCMH_sub2"/>
</dbReference>
<keyword evidence="8" id="KW-1185">Reference proteome</keyword>
<feature type="domain" description="FAD-binding PCMH-type" evidence="6">
    <location>
        <begin position="72"/>
        <end position="251"/>
    </location>
</feature>
<evidence type="ECO:0000313" key="7">
    <source>
        <dbReference type="EMBL" id="THH34109.1"/>
    </source>
</evidence>
<accession>A0A4S4N4Y0</accession>
<keyword evidence="3" id="KW-0274">FAD</keyword>
<dbReference type="Gene3D" id="3.30.70.2190">
    <property type="match status" value="1"/>
</dbReference>
<dbReference type="GO" id="GO:0016491">
    <property type="term" value="F:oxidoreductase activity"/>
    <property type="evidence" value="ECO:0007669"/>
    <property type="project" value="UniProtKB-KW"/>
</dbReference>
<keyword evidence="2" id="KW-0285">Flavoprotein</keyword>
<dbReference type="FunFam" id="3.30.70.2190:FF:000001">
    <property type="entry name" value="D-2-hydroxyglutarate dehydrogenase mitochondrial"/>
    <property type="match status" value="1"/>
</dbReference>
<evidence type="ECO:0000256" key="3">
    <source>
        <dbReference type="ARBA" id="ARBA00022827"/>
    </source>
</evidence>
<dbReference type="Gene3D" id="1.10.10.60">
    <property type="entry name" value="Homeodomain-like"/>
    <property type="match status" value="1"/>
</dbReference>
<comment type="caution">
    <text evidence="7">The sequence shown here is derived from an EMBL/GenBank/DDBJ whole genome shotgun (WGS) entry which is preliminary data.</text>
</comment>
<gene>
    <name evidence="7" type="ORF">EUX98_g12</name>
</gene>
<dbReference type="Pfam" id="PF08914">
    <property type="entry name" value="Myb_Rap1"/>
    <property type="match status" value="1"/>
</dbReference>
<evidence type="ECO:0000313" key="8">
    <source>
        <dbReference type="Proteomes" id="UP000308730"/>
    </source>
</evidence>
<evidence type="ECO:0000256" key="1">
    <source>
        <dbReference type="ARBA" id="ARBA00001974"/>
    </source>
</evidence>
<feature type="region of interest" description="Disordered" evidence="5">
    <location>
        <begin position="745"/>
        <end position="795"/>
    </location>
</feature>
<feature type="compositionally biased region" description="Basic and acidic residues" evidence="5">
    <location>
        <begin position="884"/>
        <end position="893"/>
    </location>
</feature>
<dbReference type="InterPro" id="IPR016167">
    <property type="entry name" value="FAD-bd_PCMH_sub1"/>
</dbReference>